<dbReference type="EMBL" id="CP061379">
    <property type="protein sequence ID" value="QPF93243.1"/>
    <property type="molecule type" value="Genomic_DNA"/>
</dbReference>
<organism evidence="1 2">
    <name type="scientific">Bradyrhizobium commune</name>
    <dbReference type="NCBI Taxonomy" id="83627"/>
    <lineage>
        <taxon>Bacteria</taxon>
        <taxon>Pseudomonadati</taxon>
        <taxon>Pseudomonadota</taxon>
        <taxon>Alphaproteobacteria</taxon>
        <taxon>Hyphomicrobiales</taxon>
        <taxon>Nitrobacteraceae</taxon>
        <taxon>Bradyrhizobium</taxon>
    </lineage>
</organism>
<accession>A0A7S9D917</accession>
<dbReference type="KEGG" id="bcou:IC761_08225"/>
<dbReference type="AlphaFoldDB" id="A0A7S9D917"/>
<sequence length="229" mass="24994">MPLAGTGMLLTSMNIDVSDEAEFNRWYDREHLQERVAIEGFLEARRYVAHAANPKYLCLYSTATLDVLDSPAYRARLASPTDWSRQTMARFKNMLRVVARITISSGTGRGAALGVVRLRPTPDNAGAWRDALQEKLAPEKLPGIISMHLLESEPELSGATPEIPAIRNEGARDWFVLIDGTQVSAVSTAIAERFTGPAASPLPVPVSVGTYALMWDLAKGDIKSDIARG</sequence>
<protein>
    <submittedName>
        <fullName evidence="1">Uncharacterized protein</fullName>
    </submittedName>
</protein>
<gene>
    <name evidence="1" type="ORF">IC761_08225</name>
</gene>
<evidence type="ECO:0000313" key="2">
    <source>
        <dbReference type="Proteomes" id="UP000594621"/>
    </source>
</evidence>
<evidence type="ECO:0000313" key="1">
    <source>
        <dbReference type="EMBL" id="QPF93243.1"/>
    </source>
</evidence>
<proteinExistence type="predicted"/>
<keyword evidence="2" id="KW-1185">Reference proteome</keyword>
<dbReference type="RefSeq" id="WP_195802760.1">
    <property type="nucleotide sequence ID" value="NZ_CP061379.1"/>
</dbReference>
<reference evidence="1 2" key="1">
    <citation type="submission" date="2020-09" db="EMBL/GenBank/DDBJ databases">
        <title>Complete genomes of bradyrhizobia occurring on native shrubby legumes in Australia.</title>
        <authorList>
            <person name="Lafay B."/>
        </authorList>
    </citation>
    <scope>NUCLEOTIDE SEQUENCE [LARGE SCALE GENOMIC DNA]</scope>
    <source>
        <strain evidence="1 2">BDV5040</strain>
    </source>
</reference>
<dbReference type="Proteomes" id="UP000594621">
    <property type="component" value="Chromosome"/>
</dbReference>
<name>A0A7S9D917_9BRAD</name>